<evidence type="ECO:0000313" key="6">
    <source>
        <dbReference type="EMBL" id="MSS28752.1"/>
    </source>
</evidence>
<dbReference type="Proteomes" id="UP000477488">
    <property type="component" value="Unassembled WGS sequence"/>
</dbReference>
<feature type="domain" description="MoaB/Mog" evidence="5">
    <location>
        <begin position="187"/>
        <end position="327"/>
    </location>
</feature>
<dbReference type="SUPFAM" id="SSF63867">
    <property type="entry name" value="MoeA C-terminal domain-like"/>
    <property type="match status" value="1"/>
</dbReference>
<dbReference type="SUPFAM" id="SSF53850">
    <property type="entry name" value="Periplasmic binding protein-like II"/>
    <property type="match status" value="1"/>
</dbReference>
<dbReference type="SMART" id="SM00852">
    <property type="entry name" value="MoCF_biosynth"/>
    <property type="match status" value="1"/>
</dbReference>
<evidence type="ECO:0000313" key="7">
    <source>
        <dbReference type="Proteomes" id="UP000477488"/>
    </source>
</evidence>
<dbReference type="Pfam" id="PF00994">
    <property type="entry name" value="MoCF_biosynth"/>
    <property type="match status" value="1"/>
</dbReference>
<dbReference type="PANTHER" id="PTHR10192">
    <property type="entry name" value="MOLYBDOPTERIN BIOSYNTHESIS PROTEIN"/>
    <property type="match status" value="1"/>
</dbReference>
<keyword evidence="4" id="KW-0479">Metal-binding</keyword>
<dbReference type="GO" id="GO:0005829">
    <property type="term" value="C:cytosol"/>
    <property type="evidence" value="ECO:0007669"/>
    <property type="project" value="TreeGrafter"/>
</dbReference>
<name>A0A6L5XNP6_9BACT</name>
<dbReference type="InterPro" id="IPR036425">
    <property type="entry name" value="MoaB/Mog-like_dom_sf"/>
</dbReference>
<comment type="pathway">
    <text evidence="4">Cofactor biosynthesis; molybdopterin biosynthesis.</text>
</comment>
<protein>
    <recommendedName>
        <fullName evidence="4">Molybdopterin molybdenumtransferase</fullName>
        <ecNumber evidence="4">2.10.1.1</ecNumber>
    </recommendedName>
</protein>
<dbReference type="EC" id="2.10.1.1" evidence="4"/>
<evidence type="ECO:0000259" key="5">
    <source>
        <dbReference type="SMART" id="SM00852"/>
    </source>
</evidence>
<dbReference type="UniPathway" id="UPA00344"/>
<evidence type="ECO:0000256" key="4">
    <source>
        <dbReference type="RuleBase" id="RU365090"/>
    </source>
</evidence>
<dbReference type="RefSeq" id="WP_154512474.1">
    <property type="nucleotide sequence ID" value="NZ_VUMH01000013.1"/>
</dbReference>
<dbReference type="NCBIfam" id="NF011068">
    <property type="entry name" value="PRK14498.1"/>
    <property type="match status" value="1"/>
</dbReference>
<dbReference type="AlphaFoldDB" id="A0A6L5XNP6"/>
<dbReference type="InterPro" id="IPR036688">
    <property type="entry name" value="MoeA_C_domain_IV_sf"/>
</dbReference>
<proteinExistence type="inferred from homology"/>
<dbReference type="SUPFAM" id="SSF63882">
    <property type="entry name" value="MoeA N-terminal region -like"/>
    <property type="match status" value="1"/>
</dbReference>
<dbReference type="InterPro" id="IPR038987">
    <property type="entry name" value="MoeA-like"/>
</dbReference>
<comment type="catalytic activity">
    <reaction evidence="3">
        <text>adenylyl-molybdopterin + molybdate = Mo-molybdopterin + AMP + H(+)</text>
        <dbReference type="Rhea" id="RHEA:35047"/>
        <dbReference type="ChEBI" id="CHEBI:15378"/>
        <dbReference type="ChEBI" id="CHEBI:36264"/>
        <dbReference type="ChEBI" id="CHEBI:62727"/>
        <dbReference type="ChEBI" id="CHEBI:71302"/>
        <dbReference type="ChEBI" id="CHEBI:456215"/>
        <dbReference type="EC" id="2.10.1.1"/>
    </reaction>
</comment>
<dbReference type="Gene3D" id="3.40.980.10">
    <property type="entry name" value="MoaB/Mog-like domain"/>
    <property type="match status" value="1"/>
</dbReference>
<dbReference type="Pfam" id="PF03453">
    <property type="entry name" value="MoeA_N"/>
    <property type="match status" value="1"/>
</dbReference>
<evidence type="ECO:0000256" key="3">
    <source>
        <dbReference type="ARBA" id="ARBA00047317"/>
    </source>
</evidence>
<organism evidence="6 7">
    <name type="scientific">Desulfovibrio porci</name>
    <dbReference type="NCBI Taxonomy" id="2605782"/>
    <lineage>
        <taxon>Bacteria</taxon>
        <taxon>Pseudomonadati</taxon>
        <taxon>Thermodesulfobacteriota</taxon>
        <taxon>Desulfovibrionia</taxon>
        <taxon>Desulfovibrionales</taxon>
        <taxon>Desulfovibrionaceae</taxon>
        <taxon>Desulfovibrio</taxon>
    </lineage>
</organism>
<dbReference type="GO" id="GO:0061599">
    <property type="term" value="F:molybdopterin molybdotransferase activity"/>
    <property type="evidence" value="ECO:0007669"/>
    <property type="project" value="UniProtKB-UniRule"/>
</dbReference>
<dbReference type="Gene3D" id="2.40.340.10">
    <property type="entry name" value="MoeA, C-terminal, domain IV"/>
    <property type="match status" value="1"/>
</dbReference>
<comment type="function">
    <text evidence="1 4">Catalyzes the insertion of molybdate into adenylated molybdopterin with the concomitant release of AMP.</text>
</comment>
<evidence type="ECO:0000256" key="1">
    <source>
        <dbReference type="ARBA" id="ARBA00002901"/>
    </source>
</evidence>
<dbReference type="Gene3D" id="2.170.190.11">
    <property type="entry name" value="Molybdopterin biosynthesis moea protein, domain 3"/>
    <property type="match status" value="1"/>
</dbReference>
<keyword evidence="4" id="KW-0500">Molybdenum</keyword>
<dbReference type="GO" id="GO:0046872">
    <property type="term" value="F:metal ion binding"/>
    <property type="evidence" value="ECO:0007669"/>
    <property type="project" value="UniProtKB-UniRule"/>
</dbReference>
<dbReference type="InterPro" id="IPR005110">
    <property type="entry name" value="MoeA_linker/N"/>
</dbReference>
<dbReference type="SUPFAM" id="SSF53218">
    <property type="entry name" value="Molybdenum cofactor biosynthesis proteins"/>
    <property type="match status" value="1"/>
</dbReference>
<dbReference type="InterPro" id="IPR036135">
    <property type="entry name" value="MoeA_linker/N_sf"/>
</dbReference>
<gene>
    <name evidence="6" type="ORF">FYJ44_12070</name>
</gene>
<reference evidence="6 7" key="1">
    <citation type="submission" date="2019-09" db="EMBL/GenBank/DDBJ databases">
        <title>In-depth cultivation of the pig gut microbiome towards novel bacterial diversity and tailored functional studies.</title>
        <authorList>
            <person name="Wylensek D."/>
            <person name="Hitch T.C.A."/>
            <person name="Clavel T."/>
        </authorList>
    </citation>
    <scope>NUCLEOTIDE SEQUENCE [LARGE SCALE GENOMIC DNA]</scope>
    <source>
        <strain evidence="6 7">PG-178-WT-4</strain>
    </source>
</reference>
<keyword evidence="4" id="KW-0460">Magnesium</keyword>
<comment type="caution">
    <text evidence="6">The sequence shown here is derived from an EMBL/GenBank/DDBJ whole genome shotgun (WGS) entry which is preliminary data.</text>
</comment>
<comment type="similarity">
    <text evidence="2 4">Belongs to the MoeA family.</text>
</comment>
<dbReference type="Pfam" id="PF12727">
    <property type="entry name" value="PBP_like"/>
    <property type="match status" value="1"/>
</dbReference>
<keyword evidence="4" id="KW-0501">Molybdenum cofactor biosynthesis</keyword>
<accession>A0A6L5XNP6</accession>
<evidence type="ECO:0000256" key="2">
    <source>
        <dbReference type="ARBA" id="ARBA00010763"/>
    </source>
</evidence>
<sequence>MSFKRNVYLKILPLPEAVAKVLDALADRSAGQDDVRSLLPGREFCPAQEAVGRVLHEAVHARYSSPTCHAAAMDGFAVRAADTFAAREGEPLLLREGETCFAVNTGQPLPANCDAVIMIEHVAVDGRGGVSVEAPAFPWQHVRRIGEDIVATELLFPRNHQIRPCDVGALLSGGIWEVPVWEQPLVRIIPTGDEVLDFEQRPDPGRGQVVESNSQVLAAMARELGCRVERVKPVPDQPDRLRAALLDSLDAGAHAVIFCAGSSAGSKDYTRSILESEGEILVHGIAAMPGKPSLAAICRGRPVFGAPGYPVSSLICFEELITPVICLLAHRPLPARPEIEVELTRSLPSRLGLEEFVHLAVGRVGEKAVGIPLNRGAGNITTVTRAQAVMRIPAEAEGIAEDSLVRARLSVPPARLYDNLICVGSHDNVLDLLADELMGLPRAFRLISAHVGSMGGIAALKKGVCHMAGMHLLEEDSGDFNFAFLRKFYPEGRIVLLNLAIRRQGLIVPAGNPKGVRGVEDLKGKGLRYINRQRGAGTRILFDWHLRRAGLKPADVDGYAKEESTHMAVAVNVLTGAADCGMGIYAAARALGLDFVPLARERYDLAVPERFWEDPRILAVRDMLQTEAFKARLENLGGYETGLTGQIMHPGVRLGE</sequence>
<dbReference type="CDD" id="cd00887">
    <property type="entry name" value="MoeA"/>
    <property type="match status" value="1"/>
</dbReference>
<dbReference type="InterPro" id="IPR024370">
    <property type="entry name" value="PBP_domain"/>
</dbReference>
<dbReference type="PANTHER" id="PTHR10192:SF16">
    <property type="entry name" value="MOLYBDOPTERIN MOLYBDENUMTRANSFERASE"/>
    <property type="match status" value="1"/>
</dbReference>
<dbReference type="GO" id="GO:0006777">
    <property type="term" value="P:Mo-molybdopterin cofactor biosynthetic process"/>
    <property type="evidence" value="ECO:0007669"/>
    <property type="project" value="UniProtKB-UniRule"/>
</dbReference>
<dbReference type="Gene3D" id="3.40.190.10">
    <property type="entry name" value="Periplasmic binding protein-like II"/>
    <property type="match status" value="1"/>
</dbReference>
<dbReference type="EMBL" id="VUMH01000013">
    <property type="protein sequence ID" value="MSS28752.1"/>
    <property type="molecule type" value="Genomic_DNA"/>
</dbReference>
<keyword evidence="4" id="KW-0808">Transferase</keyword>
<dbReference type="Gene3D" id="3.90.105.10">
    <property type="entry name" value="Molybdopterin biosynthesis moea protein, domain 2"/>
    <property type="match status" value="1"/>
</dbReference>
<keyword evidence="7" id="KW-1185">Reference proteome</keyword>
<comment type="cofactor">
    <cofactor evidence="4">
        <name>Mg(2+)</name>
        <dbReference type="ChEBI" id="CHEBI:18420"/>
    </cofactor>
</comment>
<dbReference type="InterPro" id="IPR001453">
    <property type="entry name" value="MoaB/Mog_dom"/>
</dbReference>